<dbReference type="EMBL" id="AYER01000003">
    <property type="protein sequence ID" value="ESK40187.1"/>
    <property type="molecule type" value="Genomic_DNA"/>
</dbReference>
<reference evidence="2 3" key="1">
    <citation type="submission" date="2013-10" db="EMBL/GenBank/DDBJ databases">
        <title>The Genome Sequence of Acinetobacter nectaris CIP 110549.</title>
        <authorList>
            <consortium name="The Broad Institute Genomics Platform"/>
            <consortium name="The Broad Institute Genome Sequencing Center for Infectious Disease"/>
            <person name="Cerqueira G."/>
            <person name="Feldgarden M."/>
            <person name="Courvalin P."/>
            <person name="Grillot-Courvalin C."/>
            <person name="Clermont D."/>
            <person name="Rocha E."/>
            <person name="Yoon E.-J."/>
            <person name="Nemec A."/>
            <person name="Young S.K."/>
            <person name="Zeng Q."/>
            <person name="Gargeya S."/>
            <person name="Fitzgerald M."/>
            <person name="Abouelleil A."/>
            <person name="Alvarado L."/>
            <person name="Berlin A.M."/>
            <person name="Chapman S.B."/>
            <person name="Gainer-Dewar J."/>
            <person name="Goldberg J."/>
            <person name="Gnerre S."/>
            <person name="Griggs A."/>
            <person name="Gujja S."/>
            <person name="Hansen M."/>
            <person name="Howarth C."/>
            <person name="Imamovic A."/>
            <person name="Ireland A."/>
            <person name="Larimer J."/>
            <person name="McCowan C."/>
            <person name="Murphy C."/>
            <person name="Pearson M."/>
            <person name="Poon T.W."/>
            <person name="Priest M."/>
            <person name="Roberts A."/>
            <person name="Saif S."/>
            <person name="Shea T."/>
            <person name="Sykes S."/>
            <person name="Wortman J."/>
            <person name="Nusbaum C."/>
            <person name="Birren B."/>
        </authorList>
    </citation>
    <scope>NUCLEOTIDE SEQUENCE [LARGE SCALE GENOMIC DNA]</scope>
    <source>
        <strain evidence="2 3">CIP 110549</strain>
    </source>
</reference>
<proteinExistence type="predicted"/>
<dbReference type="PANTHER" id="PTHR34219">
    <property type="entry name" value="IRON-REGULATED INNER MEMBRANE PROTEIN-RELATED"/>
    <property type="match status" value="1"/>
</dbReference>
<dbReference type="HOGENOM" id="CLU_031962_3_1_6"/>
<evidence type="ECO:0000313" key="3">
    <source>
        <dbReference type="Proteomes" id="UP000023785"/>
    </source>
</evidence>
<comment type="caution">
    <text evidence="2">The sequence shown here is derived from an EMBL/GenBank/DDBJ whole genome shotgun (WGS) entry which is preliminary data.</text>
</comment>
<dbReference type="Pfam" id="PF03929">
    <property type="entry name" value="PepSY_TM"/>
    <property type="match status" value="1"/>
</dbReference>
<dbReference type="RefSeq" id="WP_023272228.1">
    <property type="nucleotide sequence ID" value="NZ_KI530712.1"/>
</dbReference>
<dbReference type="AlphaFoldDB" id="V2TRH0"/>
<feature type="transmembrane region" description="Helical" evidence="1">
    <location>
        <begin position="424"/>
        <end position="450"/>
    </location>
</feature>
<keyword evidence="1" id="KW-0812">Transmembrane</keyword>
<sequence>MHQNFSFKGFIDQTLRVLHVYVGVLVAPFIFIAALTGTLYGLTPQIEKKLYEPYLIAKHQVHQQPHLLSEQVKRAQRFLPSSAHITAVRPAIDANTTTRVLYMDMRDPSKTVAIFINPYNLTMQGKLPVYGTSGVLPIRTFLDHLHRDLLLGEYGRIYSELAASWLGIFAITGFIQWQRRKRKPSNAYLRSQSIYWHGLIGICVLPMLLFFSATGLTWSNWAGGNIAKFRHLMNSDTPSLNTQLGIYSVANTDEHAEHRMGMMMHHGSEMTLNNLTDFDAMVNIARTHGLNASALQIKPSYDEKRAWTVEELQHQWPIKIDALAVNIKDKLVVDRIYFKDFPLSAKLTRWGVDLHIGVLFGWVNQLFLVVSGLGLLVLIFFAYRAWFSYVKPLHTLIQCNHQLIHWCYRADAKQLGTCLGILGIMYFVVPVWVLSIVLLSFFVAIHAMYLSIYKKQG</sequence>
<feature type="transmembrane region" description="Helical" evidence="1">
    <location>
        <begin position="356"/>
        <end position="383"/>
    </location>
</feature>
<feature type="transmembrane region" description="Helical" evidence="1">
    <location>
        <begin position="195"/>
        <end position="218"/>
    </location>
</feature>
<organism evidence="2 3">
    <name type="scientific">Acinetobacter nectaris CIP 110549</name>
    <dbReference type="NCBI Taxonomy" id="1392540"/>
    <lineage>
        <taxon>Bacteria</taxon>
        <taxon>Pseudomonadati</taxon>
        <taxon>Pseudomonadota</taxon>
        <taxon>Gammaproteobacteria</taxon>
        <taxon>Moraxellales</taxon>
        <taxon>Moraxellaceae</taxon>
        <taxon>Acinetobacter</taxon>
    </lineage>
</organism>
<dbReference type="eggNOG" id="COG3182">
    <property type="taxonomic scope" value="Bacteria"/>
</dbReference>
<name>V2TRH0_9GAMM</name>
<gene>
    <name evidence="2" type="ORF">P256_00628</name>
</gene>
<evidence type="ECO:0008006" key="4">
    <source>
        <dbReference type="Google" id="ProtNLM"/>
    </source>
</evidence>
<keyword evidence="3" id="KW-1185">Reference proteome</keyword>
<keyword evidence="1" id="KW-1133">Transmembrane helix</keyword>
<dbReference type="STRING" id="1392540.P256_00628"/>
<dbReference type="Proteomes" id="UP000023785">
    <property type="component" value="Unassembled WGS sequence"/>
</dbReference>
<dbReference type="PANTHER" id="PTHR34219:SF1">
    <property type="entry name" value="PEPSY DOMAIN-CONTAINING PROTEIN"/>
    <property type="match status" value="1"/>
</dbReference>
<evidence type="ECO:0000313" key="2">
    <source>
        <dbReference type="EMBL" id="ESK40187.1"/>
    </source>
</evidence>
<dbReference type="InterPro" id="IPR005625">
    <property type="entry name" value="PepSY-ass_TM"/>
</dbReference>
<feature type="transmembrane region" description="Helical" evidence="1">
    <location>
        <begin position="20"/>
        <end position="42"/>
    </location>
</feature>
<protein>
    <recommendedName>
        <fullName evidence="4">PepSY domain-containing protein</fullName>
    </recommendedName>
</protein>
<dbReference type="OrthoDB" id="9791166at2"/>
<evidence type="ECO:0000256" key="1">
    <source>
        <dbReference type="SAM" id="Phobius"/>
    </source>
</evidence>
<accession>V2TRH0</accession>
<dbReference type="PATRIC" id="fig|1392540.3.peg.617"/>
<keyword evidence="1" id="KW-0472">Membrane</keyword>
<feature type="transmembrane region" description="Helical" evidence="1">
    <location>
        <begin position="157"/>
        <end position="175"/>
    </location>
</feature>